<evidence type="ECO:0000256" key="1">
    <source>
        <dbReference type="SAM" id="MobiDB-lite"/>
    </source>
</evidence>
<dbReference type="AlphaFoldDB" id="A0A1H5WG49"/>
<name>A0A1H5WG49_9RHOB</name>
<feature type="region of interest" description="Disordered" evidence="1">
    <location>
        <begin position="1"/>
        <end position="35"/>
    </location>
</feature>
<reference evidence="2 3" key="1">
    <citation type="submission" date="2016-10" db="EMBL/GenBank/DDBJ databases">
        <authorList>
            <person name="de Groot N.N."/>
        </authorList>
    </citation>
    <scope>NUCLEOTIDE SEQUENCE [LARGE SCALE GENOMIC DNA]</scope>
    <source>
        <strain evidence="2 3">DSM 23413</strain>
    </source>
</reference>
<proteinExistence type="predicted"/>
<dbReference type="EMBL" id="FNVD01000008">
    <property type="protein sequence ID" value="SEF98599.1"/>
    <property type="molecule type" value="Genomic_DNA"/>
</dbReference>
<evidence type="ECO:0000313" key="3">
    <source>
        <dbReference type="Proteomes" id="UP000236742"/>
    </source>
</evidence>
<protein>
    <submittedName>
        <fullName evidence="2">Uncharacterized protein</fullName>
    </submittedName>
</protein>
<sequence length="203" mass="22073">MPRRRPAGGLRLQRPAPAPRPGNDASVAPPGREVGMSRNQIRKYLADEIFRNRRLRQQNLVTGARMAFLDPRDHGARDVRAPRNAVDGVIGGKTGIHGDARATRRRLIPSAVRVSGGSGWSADPGFRARSRSSWKCHLPVVAAAGFEGVDANSTCLAVSCAIRGLASCGRPLVRHKMLQSLGRRRNLATVMMQLRTSLSIFLP</sequence>
<dbReference type="Proteomes" id="UP000236742">
    <property type="component" value="Unassembled WGS sequence"/>
</dbReference>
<gene>
    <name evidence="2" type="ORF">SAMN05421751_10817</name>
</gene>
<evidence type="ECO:0000313" key="2">
    <source>
        <dbReference type="EMBL" id="SEF98599.1"/>
    </source>
</evidence>
<accession>A0A1H5WG49</accession>
<organism evidence="2 3">
    <name type="scientific">Jhaorihella thermophila</name>
    <dbReference type="NCBI Taxonomy" id="488547"/>
    <lineage>
        <taxon>Bacteria</taxon>
        <taxon>Pseudomonadati</taxon>
        <taxon>Pseudomonadota</taxon>
        <taxon>Alphaproteobacteria</taxon>
        <taxon>Rhodobacterales</taxon>
        <taxon>Paracoccaceae</taxon>
        <taxon>Jhaorihella</taxon>
    </lineage>
</organism>
<keyword evidence="3" id="KW-1185">Reference proteome</keyword>